<dbReference type="GO" id="GO:0005634">
    <property type="term" value="C:nucleus"/>
    <property type="evidence" value="ECO:0007669"/>
    <property type="project" value="UniProtKB-SubCell"/>
</dbReference>
<feature type="compositionally biased region" description="Low complexity" evidence="10">
    <location>
        <begin position="531"/>
        <end position="543"/>
    </location>
</feature>
<evidence type="ECO:0000256" key="1">
    <source>
        <dbReference type="ARBA" id="ARBA00004123"/>
    </source>
</evidence>
<dbReference type="Pfam" id="PF24990">
    <property type="entry name" value="PAS_13"/>
    <property type="match status" value="1"/>
</dbReference>
<feature type="compositionally biased region" description="Polar residues" evidence="10">
    <location>
        <begin position="211"/>
        <end position="223"/>
    </location>
</feature>
<evidence type="ECO:0000256" key="8">
    <source>
        <dbReference type="ARBA" id="ARBA00023163"/>
    </source>
</evidence>
<dbReference type="InterPro" id="IPR036864">
    <property type="entry name" value="Zn2-C6_fun-type_DNA-bd_sf"/>
</dbReference>
<proteinExistence type="inferred from homology"/>
<dbReference type="Gene3D" id="4.10.240.10">
    <property type="entry name" value="Zn(2)-C6 fungal-type DNA-binding domain"/>
    <property type="match status" value="1"/>
</dbReference>
<keyword evidence="3" id="KW-0312">Gluconeogenesis</keyword>
<feature type="compositionally biased region" description="Basic and acidic residues" evidence="10">
    <location>
        <begin position="609"/>
        <end position="636"/>
    </location>
</feature>
<evidence type="ECO:0000256" key="10">
    <source>
        <dbReference type="SAM" id="MobiDB-lite"/>
    </source>
</evidence>
<dbReference type="GeneID" id="89931685"/>
<feature type="region of interest" description="Disordered" evidence="10">
    <location>
        <begin position="340"/>
        <end position="398"/>
    </location>
</feature>
<comment type="subcellular location">
    <subcellularLocation>
        <location evidence="1">Nucleus</location>
    </subcellularLocation>
</comment>
<feature type="compositionally biased region" description="Low complexity" evidence="10">
    <location>
        <begin position="185"/>
        <end position="207"/>
    </location>
</feature>
<feature type="region of interest" description="Disordered" evidence="10">
    <location>
        <begin position="1"/>
        <end position="62"/>
    </location>
</feature>
<dbReference type="GO" id="GO:0000977">
    <property type="term" value="F:RNA polymerase II transcription regulatory region sequence-specific DNA binding"/>
    <property type="evidence" value="ECO:0007669"/>
    <property type="project" value="TreeGrafter"/>
</dbReference>
<organism evidence="12 13">
    <name type="scientific">Saxophila tyrrhenica</name>
    <dbReference type="NCBI Taxonomy" id="1690608"/>
    <lineage>
        <taxon>Eukaryota</taxon>
        <taxon>Fungi</taxon>
        <taxon>Dikarya</taxon>
        <taxon>Ascomycota</taxon>
        <taxon>Pezizomycotina</taxon>
        <taxon>Dothideomycetes</taxon>
        <taxon>Dothideomycetidae</taxon>
        <taxon>Mycosphaerellales</taxon>
        <taxon>Extremaceae</taxon>
        <taxon>Saxophila</taxon>
    </lineage>
</organism>
<name>A0AAV9NVT0_9PEZI</name>
<feature type="compositionally biased region" description="Polar residues" evidence="10">
    <location>
        <begin position="340"/>
        <end position="370"/>
    </location>
</feature>
<keyword evidence="7" id="KW-0238">DNA-binding</keyword>
<feature type="region of interest" description="Disordered" evidence="10">
    <location>
        <begin position="126"/>
        <end position="223"/>
    </location>
</feature>
<dbReference type="GO" id="GO:0009267">
    <property type="term" value="P:cellular response to starvation"/>
    <property type="evidence" value="ECO:0007669"/>
    <property type="project" value="TreeGrafter"/>
</dbReference>
<comment type="similarity">
    <text evidence="2">Belongs to the ERT1/acuK family.</text>
</comment>
<evidence type="ECO:0000256" key="4">
    <source>
        <dbReference type="ARBA" id="ARBA00022723"/>
    </source>
</evidence>
<keyword evidence="5" id="KW-0862">Zinc</keyword>
<dbReference type="GO" id="GO:0008270">
    <property type="term" value="F:zinc ion binding"/>
    <property type="evidence" value="ECO:0007669"/>
    <property type="project" value="InterPro"/>
</dbReference>
<evidence type="ECO:0000313" key="12">
    <source>
        <dbReference type="EMBL" id="KAK5163960.1"/>
    </source>
</evidence>
<feature type="region of interest" description="Disordered" evidence="10">
    <location>
        <begin position="531"/>
        <end position="552"/>
    </location>
</feature>
<dbReference type="PROSITE" id="PS50048">
    <property type="entry name" value="ZN2_CY6_FUNGAL_2"/>
    <property type="match status" value="1"/>
</dbReference>
<dbReference type="RefSeq" id="XP_064654324.1">
    <property type="nucleotide sequence ID" value="XM_064807577.1"/>
</dbReference>
<keyword evidence="4" id="KW-0479">Metal-binding</keyword>
<keyword evidence="9" id="KW-0539">Nucleus</keyword>
<evidence type="ECO:0000256" key="5">
    <source>
        <dbReference type="ARBA" id="ARBA00022833"/>
    </source>
</evidence>
<dbReference type="GO" id="GO:0006094">
    <property type="term" value="P:gluconeogenesis"/>
    <property type="evidence" value="ECO:0007669"/>
    <property type="project" value="UniProtKB-KW"/>
</dbReference>
<dbReference type="CDD" id="cd00067">
    <property type="entry name" value="GAL4"/>
    <property type="match status" value="1"/>
</dbReference>
<sequence>MSPNDAGDVPSSPESDTEQESSIMAEEKYNRASTDEKSPDRASNGNKPAKSNAKDPSRPRRKKARRACFACQRAHLTCGDERPCNRCIKRGLQDQCHDGVRKKAKYLHDAPPEALLPGYQSTYTINGGQTMPTGSAPSMSSGNMSAPQASNYYPSAPSFPQYGPVGQPNHLGHQDHTSRTGNAHQPPAMSSPMQYQQQQPNSQQVSPAHDLSNTVDQPSAIGNISNPSFEASLFDPADPGMFFNLADMNFGNHYGALEFGMLGHMTSGAVNTPDVDVLDSMNSSGSFSYDGTGGFPISSFPYTQGYQPWQTSGSRQGSTTNLWALHHNGMDAYAVADTTGSFTDTSPQSQSQDWNMDYTSSNVSPQTQFVQPDHQRQHESQRHRHRQSAPFPDDFGPMMSKKARRNTKHIYASVTKPYPYTQRFHSLFAFMYKRFSSESRIRVAEALSLIRPSFISATKDLSEDDLIFMEQGFQRQLVDYDDTWQQTGTPSIICRRTGEVVSCNKEFSLVTGWQRDVLLGKAPNLNVNFGSSTGTHTGSSTRGAVTPDTESEATLPEPVFIAELMDQDDVAGFWEDFAARAFGASTSSMAGVTCSLMKYKTKNDPGWGPEDRLGDGNRRSMKTEREKGGSGALGERDGKLDMSMTWLVRRDMFDIPMMIVINVSCANNPPFGWAGADLLQFLPMI</sequence>
<evidence type="ECO:0000256" key="2">
    <source>
        <dbReference type="ARBA" id="ARBA00010855"/>
    </source>
</evidence>
<dbReference type="InterPro" id="IPR001138">
    <property type="entry name" value="Zn2Cys6_DnaBD"/>
</dbReference>
<keyword evidence="6" id="KW-0805">Transcription regulation</keyword>
<dbReference type="EMBL" id="JAVRRT010000022">
    <property type="protein sequence ID" value="KAK5163960.1"/>
    <property type="molecule type" value="Genomic_DNA"/>
</dbReference>
<dbReference type="Proteomes" id="UP001337655">
    <property type="component" value="Unassembled WGS sequence"/>
</dbReference>
<dbReference type="GO" id="GO:0000981">
    <property type="term" value="F:DNA-binding transcription factor activity, RNA polymerase II-specific"/>
    <property type="evidence" value="ECO:0007669"/>
    <property type="project" value="InterPro"/>
</dbReference>
<dbReference type="InterPro" id="IPR050335">
    <property type="entry name" value="ERT1_acuK_gluconeogen_tf"/>
</dbReference>
<dbReference type="AlphaFoldDB" id="A0AAV9NVT0"/>
<evidence type="ECO:0000313" key="13">
    <source>
        <dbReference type="Proteomes" id="UP001337655"/>
    </source>
</evidence>
<comment type="caution">
    <text evidence="12">The sequence shown here is derived from an EMBL/GenBank/DDBJ whole genome shotgun (WGS) entry which is preliminary data.</text>
</comment>
<reference evidence="12 13" key="1">
    <citation type="submission" date="2023-08" db="EMBL/GenBank/DDBJ databases">
        <title>Black Yeasts Isolated from many extreme environments.</title>
        <authorList>
            <person name="Coleine C."/>
            <person name="Stajich J.E."/>
            <person name="Selbmann L."/>
        </authorList>
    </citation>
    <scope>NUCLEOTIDE SEQUENCE [LARGE SCALE GENOMIC DNA]</scope>
    <source>
        <strain evidence="12 13">CCFEE 5935</strain>
    </source>
</reference>
<dbReference type="SUPFAM" id="SSF57701">
    <property type="entry name" value="Zn2/Cys6 DNA-binding domain"/>
    <property type="match status" value="1"/>
</dbReference>
<gene>
    <name evidence="12" type="primary">ERT1</name>
    <name evidence="12" type="ORF">LTR77_010356</name>
</gene>
<evidence type="ECO:0000256" key="7">
    <source>
        <dbReference type="ARBA" id="ARBA00023125"/>
    </source>
</evidence>
<protein>
    <submittedName>
        <fullName evidence="12">Transcriptional regulator of nonfermentable carbon utilization</fullName>
    </submittedName>
</protein>
<dbReference type="InterPro" id="IPR056751">
    <property type="entry name" value="PAS_13"/>
</dbReference>
<keyword evidence="13" id="KW-1185">Reference proteome</keyword>
<evidence type="ECO:0000259" key="11">
    <source>
        <dbReference type="PROSITE" id="PS50048"/>
    </source>
</evidence>
<feature type="compositionally biased region" description="Basic and acidic residues" evidence="10">
    <location>
        <begin position="25"/>
        <end position="40"/>
    </location>
</feature>
<evidence type="ECO:0000256" key="3">
    <source>
        <dbReference type="ARBA" id="ARBA00022432"/>
    </source>
</evidence>
<evidence type="ECO:0000256" key="6">
    <source>
        <dbReference type="ARBA" id="ARBA00023015"/>
    </source>
</evidence>
<feature type="compositionally biased region" description="Polar residues" evidence="10">
    <location>
        <begin position="126"/>
        <end position="153"/>
    </location>
</feature>
<keyword evidence="8" id="KW-0804">Transcription</keyword>
<feature type="region of interest" description="Disordered" evidence="10">
    <location>
        <begin position="605"/>
        <end position="636"/>
    </location>
</feature>
<accession>A0AAV9NVT0</accession>
<dbReference type="PANTHER" id="PTHR47659">
    <property type="entry name" value="ZN(II)2CYS6 TRANSCRIPTION FACTOR (EUROFUNG)-RELATED"/>
    <property type="match status" value="1"/>
</dbReference>
<dbReference type="SMART" id="SM00066">
    <property type="entry name" value="GAL4"/>
    <property type="match status" value="1"/>
</dbReference>
<evidence type="ECO:0000256" key="9">
    <source>
        <dbReference type="ARBA" id="ARBA00023242"/>
    </source>
</evidence>
<feature type="domain" description="Zn(2)-C6 fungal-type" evidence="11">
    <location>
        <begin position="67"/>
        <end position="96"/>
    </location>
</feature>
<dbReference type="PANTHER" id="PTHR47659:SF1">
    <property type="entry name" value="TRANSCRIPTION ACTIVATOR OF GLUCONEOGENESIS ERT1"/>
    <property type="match status" value="1"/>
</dbReference>